<dbReference type="Gene3D" id="3.40.50.300">
    <property type="entry name" value="P-loop containing nucleotide triphosphate hydrolases"/>
    <property type="match status" value="2"/>
</dbReference>
<organism evidence="2 3">
    <name type="scientific">candidate division KSB3 bacterium</name>
    <dbReference type="NCBI Taxonomy" id="2044937"/>
    <lineage>
        <taxon>Bacteria</taxon>
        <taxon>candidate division KSB3</taxon>
    </lineage>
</organism>
<evidence type="ECO:0000313" key="3">
    <source>
        <dbReference type="Proteomes" id="UP000230821"/>
    </source>
</evidence>
<evidence type="ECO:0000259" key="1">
    <source>
        <dbReference type="Pfam" id="PF03976"/>
    </source>
</evidence>
<dbReference type="Proteomes" id="UP000230821">
    <property type="component" value="Unassembled WGS sequence"/>
</dbReference>
<dbReference type="GO" id="GO:0016740">
    <property type="term" value="F:transferase activity"/>
    <property type="evidence" value="ECO:0007669"/>
    <property type="project" value="UniProtKB-KW"/>
</dbReference>
<comment type="caution">
    <text evidence="2">The sequence shown here is derived from an EMBL/GenBank/DDBJ whole genome shotgun (WGS) entry which is preliminary data.</text>
</comment>
<feature type="domain" description="Polyphosphate kinase-2-related" evidence="1">
    <location>
        <begin position="12"/>
        <end position="234"/>
    </location>
</feature>
<accession>A0A2G6KAN3</accession>
<sequence>MLEQIDLSKCIEKDEYKAILPELELRLGELQREARALQIPVMVVFEGWDAAGKGTLINRLIQTFDPRGCVVHPTNAPNEEERLRPFLWRFWIKTPARERIAVFDRSWYGRVLVGRVDKLVKKRAWKTAYNEITSFERQLVNDGVLIIKFFLHISQKEQKKRFKKLEESSVTSWKVTKEDWKHHKQYDSYLDATEEMLAETDTGFAPWTIVEAHDRRFATVKVFKTVVDRLEAKVEEVQHAQKQSRPKKKNTVKSEQERLETFDALTSSILDKIDLSVSLDHDKYREELKPCQQRIFELEHEIYVKRIPVVILYEGWDAGGKGGNIRRLTQSMDPRGYEVIPIAAPNDIEKAHHYLWRFWKEFPKAGHITIFDRTWYGRVLVERVEGFCQEHEWKRAYREINEMEAHLTNFGTVMVKFWLHIDKDEQLRRFEARQQNSHKQWKITDEDWRNREKWDLYKDAIDEMLFRTSTAAAPWTVVEANSKYYARIKALKTVISAIEAKL</sequence>
<keyword evidence="2" id="KW-0808">Transferase</keyword>
<evidence type="ECO:0000313" key="2">
    <source>
        <dbReference type="EMBL" id="PIE32430.1"/>
    </source>
</evidence>
<dbReference type="EMBL" id="PDSK01000114">
    <property type="protein sequence ID" value="PIE32430.1"/>
    <property type="molecule type" value="Genomic_DNA"/>
</dbReference>
<dbReference type="AlphaFoldDB" id="A0A2G6KAN3"/>
<name>A0A2G6KAN3_9BACT</name>
<dbReference type="InterPro" id="IPR027417">
    <property type="entry name" value="P-loop_NTPase"/>
</dbReference>
<protein>
    <submittedName>
        <fullName evidence="2">Phosphate--AMP phosphotransferase</fullName>
    </submittedName>
</protein>
<dbReference type="PANTHER" id="PTHR34383:SF3">
    <property type="entry name" value="POLYPHOSPHATE:AMP PHOSPHOTRANSFERASE"/>
    <property type="match status" value="1"/>
</dbReference>
<feature type="domain" description="Polyphosphate kinase-2-related" evidence="1">
    <location>
        <begin position="279"/>
        <end position="500"/>
    </location>
</feature>
<dbReference type="SUPFAM" id="SSF52540">
    <property type="entry name" value="P-loop containing nucleoside triphosphate hydrolases"/>
    <property type="match status" value="2"/>
</dbReference>
<proteinExistence type="predicted"/>
<reference evidence="2 3" key="1">
    <citation type="submission" date="2017-10" db="EMBL/GenBank/DDBJ databases">
        <title>Novel microbial diversity and functional potential in the marine mammal oral microbiome.</title>
        <authorList>
            <person name="Dudek N.K."/>
            <person name="Sun C.L."/>
            <person name="Burstein D."/>
            <person name="Kantor R.S."/>
            <person name="Aliaga Goltsman D.S."/>
            <person name="Bik E.M."/>
            <person name="Thomas B.C."/>
            <person name="Banfield J.F."/>
            <person name="Relman D.A."/>
        </authorList>
    </citation>
    <scope>NUCLEOTIDE SEQUENCE [LARGE SCALE GENOMIC DNA]</scope>
    <source>
        <strain evidence="2">DOLJORAL78_47_16</strain>
    </source>
</reference>
<dbReference type="PANTHER" id="PTHR34383">
    <property type="entry name" value="POLYPHOSPHATE:AMP PHOSPHOTRANSFERASE-RELATED"/>
    <property type="match status" value="1"/>
</dbReference>
<gene>
    <name evidence="2" type="ORF">CSA56_15590</name>
</gene>
<dbReference type="InterPro" id="IPR022488">
    <property type="entry name" value="PPK2-related"/>
</dbReference>
<dbReference type="Pfam" id="PF03976">
    <property type="entry name" value="PPK2"/>
    <property type="match status" value="2"/>
</dbReference>